<evidence type="ECO:0000256" key="2">
    <source>
        <dbReference type="SAM" id="SignalP"/>
    </source>
</evidence>
<dbReference type="RefSeq" id="WP_336434235.1">
    <property type="nucleotide sequence ID" value="NZ_JBAWKS010000001.1"/>
</dbReference>
<accession>A0ABU8EMG3</accession>
<feature type="chain" id="PRO_5045058476" evidence="2">
    <location>
        <begin position="19"/>
        <end position="172"/>
    </location>
</feature>
<dbReference type="InterPro" id="IPR027385">
    <property type="entry name" value="Beta-barrel_OMP"/>
</dbReference>
<keyword evidence="1 2" id="KW-0732">Signal</keyword>
<evidence type="ECO:0000256" key="1">
    <source>
        <dbReference type="ARBA" id="ARBA00022729"/>
    </source>
</evidence>
<feature type="signal peptide" evidence="2">
    <location>
        <begin position="1"/>
        <end position="18"/>
    </location>
</feature>
<dbReference type="SUPFAM" id="SSF56925">
    <property type="entry name" value="OMPA-like"/>
    <property type="match status" value="1"/>
</dbReference>
<dbReference type="InterPro" id="IPR011250">
    <property type="entry name" value="OMP/PagP_B-barrel"/>
</dbReference>
<dbReference type="Gene3D" id="2.40.160.20">
    <property type="match status" value="1"/>
</dbReference>
<feature type="domain" description="Outer membrane protein beta-barrel" evidence="3">
    <location>
        <begin position="5"/>
        <end position="172"/>
    </location>
</feature>
<keyword evidence="5" id="KW-1185">Reference proteome</keyword>
<evidence type="ECO:0000313" key="5">
    <source>
        <dbReference type="Proteomes" id="UP001382455"/>
    </source>
</evidence>
<dbReference type="Proteomes" id="UP001382455">
    <property type="component" value="Unassembled WGS sequence"/>
</dbReference>
<sequence length="172" mass="19253">MKSLIFTSALLFCSSAFAANDIYVGLDYAYNDFEIADETVNPNAVNLKAGYEFFDGIFLEGQVAVSSTDDDLYRMNFELDKSYSLFGRFESPASYGFSADILLGWSWNDIAVTGPEETYNNIDSYNGFAWGIGLNQEIPSFEEIKVRLGYQVLHSDSDLKLANYTLGVSYTF</sequence>
<gene>
    <name evidence="4" type="ORF">WAE96_00300</name>
</gene>
<proteinExistence type="predicted"/>
<dbReference type="Pfam" id="PF13505">
    <property type="entry name" value="OMP_b-brl"/>
    <property type="match status" value="1"/>
</dbReference>
<organism evidence="4 5">
    <name type="scientific">Pseudoalteromonas spongiae</name>
    <dbReference type="NCBI Taxonomy" id="298657"/>
    <lineage>
        <taxon>Bacteria</taxon>
        <taxon>Pseudomonadati</taxon>
        <taxon>Pseudomonadota</taxon>
        <taxon>Gammaproteobacteria</taxon>
        <taxon>Alteromonadales</taxon>
        <taxon>Pseudoalteromonadaceae</taxon>
        <taxon>Pseudoalteromonas</taxon>
    </lineage>
</organism>
<reference evidence="4 5" key="1">
    <citation type="submission" date="2023-12" db="EMBL/GenBank/DDBJ databases">
        <title>Friends and Foes: Symbiotic and Algicidal bacterial influence on Karenia brevis blooms.</title>
        <authorList>
            <person name="Fei C."/>
            <person name="Mohamed A.R."/>
            <person name="Booker A."/>
            <person name="Arshad M."/>
            <person name="Klass S."/>
            <person name="Ahn S."/>
            <person name="Gilbert P.M."/>
            <person name="Heil C.A."/>
            <person name="Martinez J.M."/>
            <person name="Amin S.A."/>
        </authorList>
    </citation>
    <scope>NUCLEOTIDE SEQUENCE [LARGE SCALE GENOMIC DNA]</scope>
    <source>
        <strain evidence="4 5">CE15</strain>
    </source>
</reference>
<dbReference type="EMBL" id="JBAWKS010000001">
    <property type="protein sequence ID" value="MEI4548160.1"/>
    <property type="molecule type" value="Genomic_DNA"/>
</dbReference>
<comment type="caution">
    <text evidence="4">The sequence shown here is derived from an EMBL/GenBank/DDBJ whole genome shotgun (WGS) entry which is preliminary data.</text>
</comment>
<evidence type="ECO:0000259" key="3">
    <source>
        <dbReference type="Pfam" id="PF13505"/>
    </source>
</evidence>
<name>A0ABU8EMG3_9GAMM</name>
<protein>
    <submittedName>
        <fullName evidence="4">Outer membrane beta-barrel protein</fullName>
    </submittedName>
</protein>
<evidence type="ECO:0000313" key="4">
    <source>
        <dbReference type="EMBL" id="MEI4548160.1"/>
    </source>
</evidence>